<dbReference type="KEGG" id="cic:CICLE_v10017415mg"/>
<keyword evidence="2" id="KW-1185">Reference proteome</keyword>
<protein>
    <submittedName>
        <fullName evidence="1">Uncharacterized protein</fullName>
    </submittedName>
</protein>
<dbReference type="AlphaFoldDB" id="V4TGJ7"/>
<name>V4TGJ7_CITCL</name>
<dbReference type="Gramene" id="ESR59498">
    <property type="protein sequence ID" value="ESR59498"/>
    <property type="gene ID" value="CICLE_v10017415mg"/>
</dbReference>
<evidence type="ECO:0000313" key="2">
    <source>
        <dbReference type="Proteomes" id="UP000030687"/>
    </source>
</evidence>
<organism evidence="1 2">
    <name type="scientific">Citrus clementina</name>
    <name type="common">Clementine</name>
    <name type="synonym">Citrus deliciosa x Citrus sinensis</name>
    <dbReference type="NCBI Taxonomy" id="85681"/>
    <lineage>
        <taxon>Eukaryota</taxon>
        <taxon>Viridiplantae</taxon>
        <taxon>Streptophyta</taxon>
        <taxon>Embryophyta</taxon>
        <taxon>Tracheophyta</taxon>
        <taxon>Spermatophyta</taxon>
        <taxon>Magnoliopsida</taxon>
        <taxon>eudicotyledons</taxon>
        <taxon>Gunneridae</taxon>
        <taxon>Pentapetalae</taxon>
        <taxon>rosids</taxon>
        <taxon>malvids</taxon>
        <taxon>Sapindales</taxon>
        <taxon>Rutaceae</taxon>
        <taxon>Aurantioideae</taxon>
        <taxon>Citrus</taxon>
    </lineage>
</organism>
<accession>V4TGJ7</accession>
<dbReference type="EMBL" id="KI536312">
    <property type="protein sequence ID" value="ESR59498.1"/>
    <property type="molecule type" value="Genomic_DNA"/>
</dbReference>
<dbReference type="InParanoid" id="V4TGJ7"/>
<sequence length="67" mass="7714">MSSRNIHSHLIKNKLNCSISLWRQISRKLTLLKSTTMVLHCHIMLHLLIITLKTTFPGSCRVCNQCP</sequence>
<gene>
    <name evidence="1" type="ORF">CICLE_v10017415mg</name>
</gene>
<reference evidence="1 2" key="1">
    <citation type="submission" date="2013-10" db="EMBL/GenBank/DDBJ databases">
        <authorList>
            <consortium name="International Citrus Genome Consortium"/>
            <person name="Jenkins J."/>
            <person name="Schmutz J."/>
            <person name="Prochnik S."/>
            <person name="Rokhsar D."/>
            <person name="Gmitter F."/>
            <person name="Ollitrault P."/>
            <person name="Machado M."/>
            <person name="Talon M."/>
            <person name="Wincker P."/>
            <person name="Jaillon O."/>
            <person name="Morgante M."/>
        </authorList>
    </citation>
    <scope>NUCLEOTIDE SEQUENCE</scope>
    <source>
        <strain evidence="2">cv. Clemenules</strain>
    </source>
</reference>
<evidence type="ECO:0000313" key="1">
    <source>
        <dbReference type="EMBL" id="ESR59498.1"/>
    </source>
</evidence>
<dbReference type="Proteomes" id="UP000030687">
    <property type="component" value="Unassembled WGS sequence"/>
</dbReference>
<proteinExistence type="predicted"/>